<dbReference type="PROSITE" id="PS00028">
    <property type="entry name" value="ZINC_FINGER_C2H2_1"/>
    <property type="match status" value="2"/>
</dbReference>
<keyword evidence="2" id="KW-0677">Repeat</keyword>
<proteinExistence type="predicted"/>
<dbReference type="SUPFAM" id="SSF57667">
    <property type="entry name" value="beta-beta-alpha zinc fingers"/>
    <property type="match status" value="1"/>
</dbReference>
<dbReference type="PANTHER" id="PTHR23235:SF120">
    <property type="entry name" value="KRUPPEL-LIKE FACTOR 15"/>
    <property type="match status" value="1"/>
</dbReference>
<organism evidence="7 8">
    <name type="scientific">Oreochromis aureus</name>
    <name type="common">Israeli tilapia</name>
    <name type="synonym">Chromis aureus</name>
    <dbReference type="NCBI Taxonomy" id="47969"/>
    <lineage>
        <taxon>Eukaryota</taxon>
        <taxon>Metazoa</taxon>
        <taxon>Chordata</taxon>
        <taxon>Craniata</taxon>
        <taxon>Vertebrata</taxon>
        <taxon>Euteleostomi</taxon>
        <taxon>Actinopterygii</taxon>
        <taxon>Neopterygii</taxon>
        <taxon>Teleostei</taxon>
        <taxon>Neoteleostei</taxon>
        <taxon>Acanthomorphata</taxon>
        <taxon>Ovalentaria</taxon>
        <taxon>Cichlomorphae</taxon>
        <taxon>Cichliformes</taxon>
        <taxon>Cichlidae</taxon>
        <taxon>African cichlids</taxon>
        <taxon>Pseudocrenilabrinae</taxon>
        <taxon>Oreochromini</taxon>
        <taxon>Oreochromis</taxon>
    </lineage>
</organism>
<keyword evidence="8" id="KW-1185">Reference proteome</keyword>
<feature type="domain" description="C2H2-type" evidence="6">
    <location>
        <begin position="41"/>
        <end position="68"/>
    </location>
</feature>
<dbReference type="GO" id="GO:0008270">
    <property type="term" value="F:zinc ion binding"/>
    <property type="evidence" value="ECO:0007669"/>
    <property type="project" value="UniProtKB-KW"/>
</dbReference>
<dbReference type="Ensembl" id="ENSOABT00000072843.1">
    <property type="protein sequence ID" value="ENSOABP00000075147.1"/>
    <property type="gene ID" value="ENSOABG00000027943.1"/>
</dbReference>
<dbReference type="PANTHER" id="PTHR23235">
    <property type="entry name" value="KRUEPPEL-LIKE TRANSCRIPTION FACTOR"/>
    <property type="match status" value="1"/>
</dbReference>
<dbReference type="PROSITE" id="PS50157">
    <property type="entry name" value="ZINC_FINGER_C2H2_2"/>
    <property type="match status" value="2"/>
</dbReference>
<keyword evidence="1" id="KW-0479">Metal-binding</keyword>
<dbReference type="InterPro" id="IPR013087">
    <property type="entry name" value="Znf_C2H2_type"/>
</dbReference>
<dbReference type="FunFam" id="3.30.160.60:FF:001290">
    <property type="entry name" value="Zinc finger 45-like"/>
    <property type="match status" value="1"/>
</dbReference>
<dbReference type="InterPro" id="IPR036236">
    <property type="entry name" value="Znf_C2H2_sf"/>
</dbReference>
<name>A0AAZ1Y5E1_OREAU</name>
<dbReference type="GO" id="GO:0000981">
    <property type="term" value="F:DNA-binding transcription factor activity, RNA polymerase II-specific"/>
    <property type="evidence" value="ECO:0007669"/>
    <property type="project" value="TreeGrafter"/>
</dbReference>
<protein>
    <recommendedName>
        <fullName evidence="6">C2H2-type domain-containing protein</fullName>
    </recommendedName>
</protein>
<reference evidence="7" key="3">
    <citation type="submission" date="2025-09" db="UniProtKB">
        <authorList>
            <consortium name="Ensembl"/>
        </authorList>
    </citation>
    <scope>IDENTIFICATION</scope>
</reference>
<dbReference type="GO" id="GO:0000978">
    <property type="term" value="F:RNA polymerase II cis-regulatory region sequence-specific DNA binding"/>
    <property type="evidence" value="ECO:0007669"/>
    <property type="project" value="TreeGrafter"/>
</dbReference>
<keyword evidence="4" id="KW-0862">Zinc</keyword>
<dbReference type="Proteomes" id="UP000472276">
    <property type="component" value="Unassembled WGS sequence"/>
</dbReference>
<evidence type="ECO:0000256" key="1">
    <source>
        <dbReference type="ARBA" id="ARBA00022723"/>
    </source>
</evidence>
<reference evidence="8" key="1">
    <citation type="submission" date="2020-03" db="EMBL/GenBank/DDBJ databases">
        <title>Evolution of repeat sequences and sex chromosomes of tilapia species revealed by chromosome-level genomes.</title>
        <authorList>
            <person name="Xu L."/>
            <person name="Tao W."/>
            <person name="Wang D."/>
            <person name="Zhou Q."/>
        </authorList>
    </citation>
    <scope>NUCLEOTIDE SEQUENCE [LARGE SCALE GENOMIC DNA]</scope>
    <source>
        <strain evidence="8">Israel</strain>
    </source>
</reference>
<reference evidence="7" key="2">
    <citation type="submission" date="2025-08" db="UniProtKB">
        <authorList>
            <consortium name="Ensembl"/>
        </authorList>
    </citation>
    <scope>IDENTIFICATION</scope>
</reference>
<evidence type="ECO:0000256" key="3">
    <source>
        <dbReference type="ARBA" id="ARBA00022771"/>
    </source>
</evidence>
<evidence type="ECO:0000259" key="6">
    <source>
        <dbReference type="PROSITE" id="PS50157"/>
    </source>
</evidence>
<dbReference type="Gene3D" id="3.30.160.60">
    <property type="entry name" value="Classic Zinc Finger"/>
    <property type="match status" value="2"/>
</dbReference>
<feature type="domain" description="C2H2-type" evidence="6">
    <location>
        <begin position="13"/>
        <end position="40"/>
    </location>
</feature>
<evidence type="ECO:0000256" key="4">
    <source>
        <dbReference type="ARBA" id="ARBA00022833"/>
    </source>
</evidence>
<dbReference type="Pfam" id="PF00096">
    <property type="entry name" value="zf-C2H2"/>
    <property type="match status" value="2"/>
</dbReference>
<dbReference type="AlphaFoldDB" id="A0AAZ1Y5E1"/>
<dbReference type="FunFam" id="3.30.160.60:FF:002343">
    <property type="entry name" value="Zinc finger protein 33A"/>
    <property type="match status" value="1"/>
</dbReference>
<dbReference type="SMART" id="SM00355">
    <property type="entry name" value="ZnF_C2H2"/>
    <property type="match status" value="2"/>
</dbReference>
<evidence type="ECO:0000256" key="2">
    <source>
        <dbReference type="ARBA" id="ARBA00022737"/>
    </source>
</evidence>
<keyword evidence="3 5" id="KW-0863">Zinc-finger</keyword>
<accession>A0AAZ1Y5E1</accession>
<evidence type="ECO:0000313" key="7">
    <source>
        <dbReference type="Ensembl" id="ENSOABP00000075147.1"/>
    </source>
</evidence>
<evidence type="ECO:0000256" key="5">
    <source>
        <dbReference type="PROSITE-ProRule" id="PRU00042"/>
    </source>
</evidence>
<evidence type="ECO:0000313" key="8">
    <source>
        <dbReference type="Proteomes" id="UP000472276"/>
    </source>
</evidence>
<sequence length="108" mass="12342">MTHMKTHSSERPHVCGVCSKGFVSNGELKVHMRVHTGEAPYGCSECGRFFKRKTHLTNHIRSHLGIKRFVCAICGKACSLLLNCYLFGHQDLSYRPTYKIKIKKITKF</sequence>